<comment type="caution">
    <text evidence="4">The sequence shown here is derived from an EMBL/GenBank/DDBJ whole genome shotgun (WGS) entry which is preliminary data.</text>
</comment>
<dbReference type="GO" id="GO:0043856">
    <property type="term" value="F:anti-sigma factor antagonist activity"/>
    <property type="evidence" value="ECO:0007669"/>
    <property type="project" value="InterPro"/>
</dbReference>
<feature type="domain" description="STAS" evidence="3">
    <location>
        <begin position="21"/>
        <end position="110"/>
    </location>
</feature>
<reference evidence="4 5" key="1">
    <citation type="submission" date="2018-04" db="EMBL/GenBank/DDBJ databases">
        <title>Genomic Encyclopedia of Archaeal and Bacterial Type Strains, Phase II (KMG-II): from individual species to whole genera.</title>
        <authorList>
            <person name="Goeker M."/>
        </authorList>
    </citation>
    <scope>NUCLEOTIDE SEQUENCE [LARGE SCALE GENOMIC DNA]</scope>
    <source>
        <strain evidence="4 5">DSM 18064</strain>
    </source>
</reference>
<organism evidence="4 5">
    <name type="scientific">Rhodovulum imhoffii</name>
    <dbReference type="NCBI Taxonomy" id="365340"/>
    <lineage>
        <taxon>Bacteria</taxon>
        <taxon>Pseudomonadati</taxon>
        <taxon>Pseudomonadota</taxon>
        <taxon>Alphaproteobacteria</taxon>
        <taxon>Rhodobacterales</taxon>
        <taxon>Paracoccaceae</taxon>
        <taxon>Rhodovulum</taxon>
    </lineage>
</organism>
<comment type="similarity">
    <text evidence="1 2">Belongs to the anti-sigma-factor antagonist family.</text>
</comment>
<dbReference type="InterPro" id="IPR003658">
    <property type="entry name" value="Anti-sigma_ant"/>
</dbReference>
<dbReference type="AlphaFoldDB" id="A0A2T5BUZ4"/>
<evidence type="ECO:0000313" key="5">
    <source>
        <dbReference type="Proteomes" id="UP000243859"/>
    </source>
</evidence>
<dbReference type="Gene3D" id="3.30.750.24">
    <property type="entry name" value="STAS domain"/>
    <property type="match status" value="1"/>
</dbReference>
<dbReference type="Proteomes" id="UP000243859">
    <property type="component" value="Unassembled WGS sequence"/>
</dbReference>
<evidence type="ECO:0000259" key="3">
    <source>
        <dbReference type="PROSITE" id="PS50801"/>
    </source>
</evidence>
<dbReference type="Pfam" id="PF01740">
    <property type="entry name" value="STAS"/>
    <property type="match status" value="1"/>
</dbReference>
<evidence type="ECO:0000256" key="1">
    <source>
        <dbReference type="ARBA" id="ARBA00009013"/>
    </source>
</evidence>
<dbReference type="PROSITE" id="PS50801">
    <property type="entry name" value="STAS"/>
    <property type="match status" value="1"/>
</dbReference>
<evidence type="ECO:0000313" key="4">
    <source>
        <dbReference type="EMBL" id="PTN03338.1"/>
    </source>
</evidence>
<dbReference type="RefSeq" id="WP_107891176.1">
    <property type="nucleotide sequence ID" value="NZ_NHSI01000060.1"/>
</dbReference>
<dbReference type="SUPFAM" id="SSF52091">
    <property type="entry name" value="SpoIIaa-like"/>
    <property type="match status" value="1"/>
</dbReference>
<dbReference type="InterPro" id="IPR036513">
    <property type="entry name" value="STAS_dom_sf"/>
</dbReference>
<name>A0A2T5BUZ4_9RHOB</name>
<dbReference type="PANTHER" id="PTHR33495:SF2">
    <property type="entry name" value="ANTI-SIGMA FACTOR ANTAGONIST TM_1081-RELATED"/>
    <property type="match status" value="1"/>
</dbReference>
<keyword evidence="5" id="KW-1185">Reference proteome</keyword>
<dbReference type="InterPro" id="IPR002645">
    <property type="entry name" value="STAS_dom"/>
</dbReference>
<gene>
    <name evidence="4" type="ORF">C8N32_103181</name>
</gene>
<dbReference type="CDD" id="cd07043">
    <property type="entry name" value="STAS_anti-anti-sigma_factors"/>
    <property type="match status" value="1"/>
</dbReference>
<dbReference type="OrthoDB" id="9796076at2"/>
<proteinExistence type="inferred from homology"/>
<dbReference type="NCBIfam" id="TIGR00377">
    <property type="entry name" value="ant_ant_sig"/>
    <property type="match status" value="1"/>
</dbReference>
<dbReference type="PANTHER" id="PTHR33495">
    <property type="entry name" value="ANTI-SIGMA FACTOR ANTAGONIST TM_1081-RELATED-RELATED"/>
    <property type="match status" value="1"/>
</dbReference>
<dbReference type="EMBL" id="QAAA01000003">
    <property type="protein sequence ID" value="PTN03338.1"/>
    <property type="molecule type" value="Genomic_DNA"/>
</dbReference>
<sequence length="114" mass="12363">MQLTTRQIGNTLIIRVAERRLDAVVSIRFKEQMREATADGPPRVILDLGNVTFLDSSGLGAVVGVHKLLGPARRLELAGITPNVGKVLQLTRMDSIFTIHRHIADAICSHDGAA</sequence>
<protein>
    <recommendedName>
        <fullName evidence="2">Anti-sigma factor antagonist</fullName>
    </recommendedName>
</protein>
<accession>A0A2T5BUZ4</accession>
<evidence type="ECO:0000256" key="2">
    <source>
        <dbReference type="RuleBase" id="RU003749"/>
    </source>
</evidence>